<proteinExistence type="predicted"/>
<evidence type="ECO:0000313" key="4">
    <source>
        <dbReference type="Proteomes" id="UP000789405"/>
    </source>
</evidence>
<dbReference type="SMART" id="SM00343">
    <property type="entry name" value="ZnF_C2HC"/>
    <property type="match status" value="1"/>
</dbReference>
<evidence type="ECO:0000313" key="3">
    <source>
        <dbReference type="EMBL" id="CAG8791869.1"/>
    </source>
</evidence>
<keyword evidence="1" id="KW-0862">Zinc</keyword>
<dbReference type="OrthoDB" id="2422081at2759"/>
<evidence type="ECO:0000256" key="1">
    <source>
        <dbReference type="PROSITE-ProRule" id="PRU00047"/>
    </source>
</evidence>
<name>A0A9N9P6M2_9GLOM</name>
<dbReference type="Pfam" id="PF00098">
    <property type="entry name" value="zf-CCHC"/>
    <property type="match status" value="1"/>
</dbReference>
<keyword evidence="1" id="KW-0479">Metal-binding</keyword>
<comment type="caution">
    <text evidence="3">The sequence shown here is derived from an EMBL/GenBank/DDBJ whole genome shotgun (WGS) entry which is preliminary data.</text>
</comment>
<protein>
    <submittedName>
        <fullName evidence="3">26290_t:CDS:1</fullName>
    </submittedName>
</protein>
<keyword evidence="4" id="KW-1185">Reference proteome</keyword>
<feature type="non-terminal residue" evidence="3">
    <location>
        <position position="1"/>
    </location>
</feature>
<dbReference type="Proteomes" id="UP000789405">
    <property type="component" value="Unassembled WGS sequence"/>
</dbReference>
<keyword evidence="1" id="KW-0863">Zinc-finger</keyword>
<evidence type="ECO:0000259" key="2">
    <source>
        <dbReference type="PROSITE" id="PS50158"/>
    </source>
</evidence>
<dbReference type="Gene3D" id="4.10.60.10">
    <property type="entry name" value="Zinc finger, CCHC-type"/>
    <property type="match status" value="1"/>
</dbReference>
<reference evidence="3" key="1">
    <citation type="submission" date="2021-06" db="EMBL/GenBank/DDBJ databases">
        <authorList>
            <person name="Kallberg Y."/>
            <person name="Tangrot J."/>
            <person name="Rosling A."/>
        </authorList>
    </citation>
    <scope>NUCLEOTIDE SEQUENCE</scope>
    <source>
        <strain evidence="3">MA453B</strain>
    </source>
</reference>
<dbReference type="EMBL" id="CAJVPY010027951">
    <property type="protein sequence ID" value="CAG8791869.1"/>
    <property type="molecule type" value="Genomic_DNA"/>
</dbReference>
<dbReference type="GO" id="GO:0008270">
    <property type="term" value="F:zinc ion binding"/>
    <property type="evidence" value="ECO:0007669"/>
    <property type="project" value="UniProtKB-KW"/>
</dbReference>
<dbReference type="GO" id="GO:0003676">
    <property type="term" value="F:nucleic acid binding"/>
    <property type="evidence" value="ECO:0007669"/>
    <property type="project" value="InterPro"/>
</dbReference>
<sequence>YEEIGNKIYIRVFQEYFNKYPNPLSDEHKIKLQEKFKEFDQQIEEFIEGNLITKRIPIQEEKRVYNHKKKEYRKQVFNYIEEEEENAENLTDEEITTYLVYSLVTANRLKVKTTITEFELPKNLERLTSLISEYNGSIEKYRDWRNQLENVFKALRLEDLIIFGRYFETPKKGYTLRGRNYDSTRADAYECRWSTEIIQTVFAIIRTKLKKDALEVFDTEIATINCYFKSNLDNANDLKDAENYLIKAINYLQAAGNWHAFAIAEGTRINPNVTDTTTQKGFRDVFDENFTRDSVQSLNQKEFLKFNFYKNLDWSDDSGLRKQINQYKKLKQLSNWQWAANFFGGNYMYLVERMPKNIAQQITLTNPVPNNEEDFFKRANTLFRATKVTMDIMKKSKSEKTNHYFQRTQKINNIQTEQPQKEKCYSCGQIGHFAKECPKWKGKEAYNRVQSTYKNYNRRQKKTFVEKYCSYCGKDNGYHTKT</sequence>
<dbReference type="InterPro" id="IPR001878">
    <property type="entry name" value="Znf_CCHC"/>
</dbReference>
<dbReference type="SUPFAM" id="SSF57756">
    <property type="entry name" value="Retrovirus zinc finger-like domains"/>
    <property type="match status" value="1"/>
</dbReference>
<dbReference type="InterPro" id="IPR036875">
    <property type="entry name" value="Znf_CCHC_sf"/>
</dbReference>
<dbReference type="AlphaFoldDB" id="A0A9N9P6M2"/>
<feature type="domain" description="CCHC-type" evidence="2">
    <location>
        <begin position="423"/>
        <end position="439"/>
    </location>
</feature>
<accession>A0A9N9P6M2</accession>
<organism evidence="3 4">
    <name type="scientific">Dentiscutata erythropus</name>
    <dbReference type="NCBI Taxonomy" id="1348616"/>
    <lineage>
        <taxon>Eukaryota</taxon>
        <taxon>Fungi</taxon>
        <taxon>Fungi incertae sedis</taxon>
        <taxon>Mucoromycota</taxon>
        <taxon>Glomeromycotina</taxon>
        <taxon>Glomeromycetes</taxon>
        <taxon>Diversisporales</taxon>
        <taxon>Gigasporaceae</taxon>
        <taxon>Dentiscutata</taxon>
    </lineage>
</organism>
<gene>
    <name evidence="3" type="ORF">DERYTH_LOCUS21584</name>
</gene>
<feature type="non-terminal residue" evidence="3">
    <location>
        <position position="482"/>
    </location>
</feature>
<dbReference type="PROSITE" id="PS50158">
    <property type="entry name" value="ZF_CCHC"/>
    <property type="match status" value="1"/>
</dbReference>